<protein>
    <submittedName>
        <fullName evidence="2">Uncharacterized protein</fullName>
    </submittedName>
</protein>
<dbReference type="EMBL" id="JAKEKT020000013">
    <property type="protein sequence ID" value="KAL1647127.1"/>
    <property type="molecule type" value="Genomic_DNA"/>
</dbReference>
<feature type="region of interest" description="Disordered" evidence="1">
    <location>
        <begin position="350"/>
        <end position="400"/>
    </location>
</feature>
<gene>
    <name evidence="2" type="ORF">SLS58_002898</name>
</gene>
<feature type="compositionally biased region" description="Polar residues" evidence="1">
    <location>
        <begin position="435"/>
        <end position="445"/>
    </location>
</feature>
<dbReference type="Proteomes" id="UP001521184">
    <property type="component" value="Unassembled WGS sequence"/>
</dbReference>
<evidence type="ECO:0000256" key="1">
    <source>
        <dbReference type="SAM" id="MobiDB-lite"/>
    </source>
</evidence>
<accession>A0ABR3TXY0</accession>
<comment type="caution">
    <text evidence="2">The sequence shown here is derived from an EMBL/GenBank/DDBJ whole genome shotgun (WGS) entry which is preliminary data.</text>
</comment>
<feature type="region of interest" description="Disordered" evidence="1">
    <location>
        <begin position="426"/>
        <end position="445"/>
    </location>
</feature>
<evidence type="ECO:0000313" key="3">
    <source>
        <dbReference type="Proteomes" id="UP001521184"/>
    </source>
</evidence>
<sequence length="445" mass="49482">MTMIASSRFEVHNLIFVPSRKAWYPPSSCAWVDDKTQLSKPVPIRTPYQSLEEFFTQALNVEKRGLELYIRGLEQLSRQNPPSPFEIKQSIRFISTMVLFANDLRNLHSANILPVKLPGGNVKVVNASEDFAIVDRKEHREAFKDKAITLDFSLNEVHACRPFLLAMGLDGKFTSAAVKEKTTVQAGVPELGLTNTLREKAHAFLRVVVHFKHWEYDQSIFDRLRHAAVYVSESISKSMSLTQNQRVITVDSEQASFHLEECDGQLKLFVRPDRCSTELCYLQELPNRLLRFLSISDPTAEALLVKILAASSLEIADAILDDAGIIELDKTQDTTHDTVLRAVSDHTEDLGESDLFHTPPASPSSWHSTSVPAESGNNLPTAKPQQRIPHENGGSKQSLSSLPLYPDLSLSIASSRSESIDRLATDLGNLKVDTCNDSNTTSAAT</sequence>
<reference evidence="2 3" key="1">
    <citation type="journal article" date="2023" name="Plant Dis.">
        <title>First Report of Diplodia intermedia Causing Canker and Dieback Diseases on Apple Trees in Canada.</title>
        <authorList>
            <person name="Ellouze W."/>
            <person name="Ilyukhin E."/>
            <person name="Sulman M."/>
            <person name="Ali S."/>
        </authorList>
    </citation>
    <scope>NUCLEOTIDE SEQUENCE [LARGE SCALE GENOMIC DNA]</scope>
    <source>
        <strain evidence="2 3">M45-28</strain>
    </source>
</reference>
<name>A0ABR3TXY0_9PEZI</name>
<keyword evidence="3" id="KW-1185">Reference proteome</keyword>
<evidence type="ECO:0000313" key="2">
    <source>
        <dbReference type="EMBL" id="KAL1647127.1"/>
    </source>
</evidence>
<proteinExistence type="predicted"/>
<organism evidence="2 3">
    <name type="scientific">Diplodia intermedia</name>
    <dbReference type="NCBI Taxonomy" id="856260"/>
    <lineage>
        <taxon>Eukaryota</taxon>
        <taxon>Fungi</taxon>
        <taxon>Dikarya</taxon>
        <taxon>Ascomycota</taxon>
        <taxon>Pezizomycotina</taxon>
        <taxon>Dothideomycetes</taxon>
        <taxon>Dothideomycetes incertae sedis</taxon>
        <taxon>Botryosphaeriales</taxon>
        <taxon>Botryosphaeriaceae</taxon>
        <taxon>Diplodia</taxon>
    </lineage>
</organism>
<feature type="compositionally biased region" description="Polar residues" evidence="1">
    <location>
        <begin position="363"/>
        <end position="384"/>
    </location>
</feature>